<dbReference type="GO" id="GO:0004764">
    <property type="term" value="F:shikimate 3-dehydrogenase (NADP+) activity"/>
    <property type="evidence" value="ECO:0007669"/>
    <property type="project" value="UniProtKB-EC"/>
</dbReference>
<proteinExistence type="predicted"/>
<keyword evidence="2" id="KW-0028">Amino-acid biosynthesis</keyword>
<dbReference type="InterPro" id="IPR046346">
    <property type="entry name" value="Aminoacid_DH-like_N_sf"/>
</dbReference>
<dbReference type="Gene3D" id="3.40.50.720">
    <property type="entry name" value="NAD(P)-binding Rossmann-like Domain"/>
    <property type="match status" value="1"/>
</dbReference>
<dbReference type="InterPro" id="IPR013708">
    <property type="entry name" value="Shikimate_DH-bd_N"/>
</dbReference>
<dbReference type="EMBL" id="JBEDNP010000012">
    <property type="protein sequence ID" value="MEQ3541047.1"/>
    <property type="molecule type" value="Genomic_DNA"/>
</dbReference>
<dbReference type="Proteomes" id="UP001464923">
    <property type="component" value="Unassembled WGS sequence"/>
</dbReference>
<accession>A0ABV1JYM0</accession>
<gene>
    <name evidence="4" type="ORF">WHI96_19740</name>
</gene>
<dbReference type="EC" id="1.1.1.25" evidence="4"/>
<dbReference type="Pfam" id="PF08501">
    <property type="entry name" value="Shikimate_dh_N"/>
    <property type="match status" value="1"/>
</dbReference>
<dbReference type="RefSeq" id="WP_345644692.1">
    <property type="nucleotide sequence ID" value="NZ_BAABLY010000027.1"/>
</dbReference>
<dbReference type="PANTHER" id="PTHR21089">
    <property type="entry name" value="SHIKIMATE DEHYDROGENASE"/>
    <property type="match status" value="1"/>
</dbReference>
<dbReference type="PANTHER" id="PTHR21089:SF1">
    <property type="entry name" value="BIFUNCTIONAL 3-DEHYDROQUINATE DEHYDRATASE_SHIKIMATE DEHYDROGENASE, CHLOROPLASTIC"/>
    <property type="match status" value="1"/>
</dbReference>
<keyword evidence="2" id="KW-0057">Aromatic amino acid biosynthesis</keyword>
<organism evidence="4 5">
    <name type="scientific">Pseudonocardia tropica</name>
    <dbReference type="NCBI Taxonomy" id="681289"/>
    <lineage>
        <taxon>Bacteria</taxon>
        <taxon>Bacillati</taxon>
        <taxon>Actinomycetota</taxon>
        <taxon>Actinomycetes</taxon>
        <taxon>Pseudonocardiales</taxon>
        <taxon>Pseudonocardiaceae</taxon>
        <taxon>Pseudonocardia</taxon>
    </lineage>
</organism>
<feature type="domain" description="Shikimate dehydrogenase substrate binding N-terminal" evidence="3">
    <location>
        <begin position="22"/>
        <end position="109"/>
    </location>
</feature>
<evidence type="ECO:0000313" key="5">
    <source>
        <dbReference type="Proteomes" id="UP001464923"/>
    </source>
</evidence>
<reference evidence="4 5" key="1">
    <citation type="submission" date="2024-03" db="EMBL/GenBank/DDBJ databases">
        <title>Draft genome sequence of Pseudonocardia tropica JCM 19149.</title>
        <authorList>
            <person name="Butdee W."/>
            <person name="Duangmal K."/>
        </authorList>
    </citation>
    <scope>NUCLEOTIDE SEQUENCE [LARGE SCALE GENOMIC DNA]</scope>
    <source>
        <strain evidence="4 5">JCM 19149</strain>
    </source>
</reference>
<dbReference type="SUPFAM" id="SSF51735">
    <property type="entry name" value="NAD(P)-binding Rossmann-fold domains"/>
    <property type="match status" value="1"/>
</dbReference>
<dbReference type="SUPFAM" id="SSF53223">
    <property type="entry name" value="Aminoacid dehydrogenase-like, N-terminal domain"/>
    <property type="match status" value="1"/>
</dbReference>
<evidence type="ECO:0000256" key="2">
    <source>
        <dbReference type="ARBA" id="ARBA00023141"/>
    </source>
</evidence>
<keyword evidence="4" id="KW-0560">Oxidoreductase</keyword>
<dbReference type="Gene3D" id="3.40.50.10860">
    <property type="entry name" value="Leucine Dehydrogenase, chain A, domain 1"/>
    <property type="match status" value="1"/>
</dbReference>
<comment type="pathway">
    <text evidence="1">Metabolic intermediate biosynthesis; chorismate biosynthesis; chorismate from D-erythrose 4-phosphate and phosphoenolpyruvate: step 4/7.</text>
</comment>
<evidence type="ECO:0000313" key="4">
    <source>
        <dbReference type="EMBL" id="MEQ3541047.1"/>
    </source>
</evidence>
<sequence length="308" mass="31647">MTTPVLGPEVLGDPSTAYRAGLIGSGITTSASPVLHETEAAAHGVRARFALLDLDELGHGAAVLDAVLRETRGAGWQGVTVTHPAKQTIMPLLDEVSPAAAAIGAVNTVVFDHGRTVGHNTDWSGHARGLRTRLPGGLADDDLRSVVLVGAGGAGSAVGHALLTLGVEHLSVVDVDSRRASALVATLGRRHRGRTVRATVPDDVPALLADATGVVNASPVGMAGHEGQPVPTSALHAGLWVNDIVYRPRRTALLVAAERAGCRVLGGGPMVALQAADGFTLLTGRRADDDRMLRTVEAAGPRGQRLSS</sequence>
<dbReference type="CDD" id="cd01065">
    <property type="entry name" value="NAD_bind_Shikimate_DH"/>
    <property type="match status" value="1"/>
</dbReference>
<evidence type="ECO:0000259" key="3">
    <source>
        <dbReference type="Pfam" id="PF08501"/>
    </source>
</evidence>
<dbReference type="NCBIfam" id="NF009201">
    <property type="entry name" value="PRK12549.1"/>
    <property type="match status" value="1"/>
</dbReference>
<evidence type="ECO:0000256" key="1">
    <source>
        <dbReference type="ARBA" id="ARBA00004871"/>
    </source>
</evidence>
<name>A0ABV1JYM0_9PSEU</name>
<dbReference type="InterPro" id="IPR036291">
    <property type="entry name" value="NAD(P)-bd_dom_sf"/>
</dbReference>
<keyword evidence="5" id="KW-1185">Reference proteome</keyword>
<comment type="caution">
    <text evidence="4">The sequence shown here is derived from an EMBL/GenBank/DDBJ whole genome shotgun (WGS) entry which is preliminary data.</text>
</comment>
<protein>
    <submittedName>
        <fullName evidence="4">Shikimate dehydrogenase</fullName>
        <ecNumber evidence="4">1.1.1.25</ecNumber>
    </submittedName>
</protein>
<dbReference type="InterPro" id="IPR022893">
    <property type="entry name" value="Shikimate_DH_fam"/>
</dbReference>